<dbReference type="EMBL" id="FRAG01000018">
    <property type="protein sequence ID" value="SHJ97540.1"/>
    <property type="molecule type" value="Genomic_DNA"/>
</dbReference>
<evidence type="ECO:0000313" key="5">
    <source>
        <dbReference type="EMBL" id="SHJ97540.1"/>
    </source>
</evidence>
<dbReference type="Gene3D" id="1.10.287.950">
    <property type="entry name" value="Methyl-accepting chemotaxis protein"/>
    <property type="match status" value="1"/>
</dbReference>
<dbReference type="InterPro" id="IPR004089">
    <property type="entry name" value="MCPsignal_dom"/>
</dbReference>
<keyword evidence="3" id="KW-0175">Coiled coil</keyword>
<dbReference type="GO" id="GO:0007165">
    <property type="term" value="P:signal transduction"/>
    <property type="evidence" value="ECO:0007669"/>
    <property type="project" value="UniProtKB-KW"/>
</dbReference>
<dbReference type="InterPro" id="IPR025991">
    <property type="entry name" value="Chemoreceptor_zinc-bind_dom"/>
</dbReference>
<name>A0A1M6NPE8_PARC5</name>
<dbReference type="RefSeq" id="WP_073149093.1">
    <property type="nucleotide sequence ID" value="NZ_FRAG01000018.1"/>
</dbReference>
<organism evidence="5 6">
    <name type="scientific">Paramaledivibacter caminithermalis (strain DSM 15212 / CIP 107654 / DViRD3)</name>
    <name type="common">Clostridium caminithermale</name>
    <dbReference type="NCBI Taxonomy" id="1121301"/>
    <lineage>
        <taxon>Bacteria</taxon>
        <taxon>Bacillati</taxon>
        <taxon>Bacillota</taxon>
        <taxon>Clostridia</taxon>
        <taxon>Peptostreptococcales</taxon>
        <taxon>Caminicellaceae</taxon>
        <taxon>Paramaledivibacter</taxon>
    </lineage>
</organism>
<proteinExistence type="predicted"/>
<dbReference type="PANTHER" id="PTHR32089">
    <property type="entry name" value="METHYL-ACCEPTING CHEMOTAXIS PROTEIN MCPB"/>
    <property type="match status" value="1"/>
</dbReference>
<protein>
    <submittedName>
        <fullName evidence="5">Methyl-accepting chemotaxis protein</fullName>
    </submittedName>
</protein>
<dbReference type="AlphaFoldDB" id="A0A1M6NPE8"/>
<sequence>MFKKSKCGEINLITNYVNAYIEGEKLEKPHLKNSKHRQILELFDKVLKMGELNNQLLLQLIDRSSSLSDFDINMSFISSELKKFANNLAESSEANMAVVEETTASMNEVSSTITHHTDVLDDIKSKAQDLIAVNTENKNKLDEINRLKETVIKDSNIMSEKIGMLEQISNKVDEIVDGVGMIAEQTNLLALNASIEAARAGEHGRGFSVVAEEIRKLAEDTKVKLQDMRAFTGDIRKATNDGMKSVENTIVSMTNITGQLDEVNKSFAQSVNSLRVTVDGITDLANMMKKISESAQEISMAMDNLSSESENISNMANNISKDSEKALEFANGIGEIDNSISDIVKELTYVVNSGTHPISNEHFLEAIEEAIKAHKAWIEKLYEMVTTRTLIPIQQDGTKCRFGHFYYTLDVKHPEIVEEWKAIHDVHLDLHTKAHEVIEAIEQDNTENLEELFNEADKLSREVVEVLETITQKVKDIDSRGERIFELYK</sequence>
<dbReference type="Pfam" id="PF00015">
    <property type="entry name" value="MCPsignal"/>
    <property type="match status" value="1"/>
</dbReference>
<dbReference type="Gene3D" id="1.20.120.30">
    <property type="entry name" value="Aspartate receptor, ligand-binding domain"/>
    <property type="match status" value="1"/>
</dbReference>
<dbReference type="OrthoDB" id="9816519at2"/>
<dbReference type="SUPFAM" id="SSF58104">
    <property type="entry name" value="Methyl-accepting chemotaxis protein (MCP) signaling domain"/>
    <property type="match status" value="1"/>
</dbReference>
<dbReference type="GO" id="GO:0016020">
    <property type="term" value="C:membrane"/>
    <property type="evidence" value="ECO:0007669"/>
    <property type="project" value="InterPro"/>
</dbReference>
<dbReference type="Pfam" id="PF13682">
    <property type="entry name" value="CZB"/>
    <property type="match status" value="1"/>
</dbReference>
<dbReference type="SMART" id="SM00283">
    <property type="entry name" value="MA"/>
    <property type="match status" value="1"/>
</dbReference>
<gene>
    <name evidence="5" type="ORF">SAMN02745912_01805</name>
</gene>
<keyword evidence="6" id="KW-1185">Reference proteome</keyword>
<evidence type="ECO:0000256" key="2">
    <source>
        <dbReference type="PROSITE-ProRule" id="PRU00284"/>
    </source>
</evidence>
<feature type="domain" description="Methyl-accepting transducer" evidence="4">
    <location>
        <begin position="78"/>
        <end position="306"/>
    </location>
</feature>
<dbReference type="Proteomes" id="UP000184465">
    <property type="component" value="Unassembled WGS sequence"/>
</dbReference>
<dbReference type="PROSITE" id="PS50111">
    <property type="entry name" value="CHEMOTAXIS_TRANSDUC_2"/>
    <property type="match status" value="1"/>
</dbReference>
<evidence type="ECO:0000313" key="6">
    <source>
        <dbReference type="Proteomes" id="UP000184465"/>
    </source>
</evidence>
<reference evidence="5 6" key="1">
    <citation type="submission" date="2016-11" db="EMBL/GenBank/DDBJ databases">
        <authorList>
            <person name="Jaros S."/>
            <person name="Januszkiewicz K."/>
            <person name="Wedrychowicz H."/>
        </authorList>
    </citation>
    <scope>NUCLEOTIDE SEQUENCE [LARGE SCALE GENOMIC DNA]</scope>
    <source>
        <strain evidence="5 6">DSM 15212</strain>
    </source>
</reference>
<accession>A0A1M6NPE8</accession>
<evidence type="ECO:0000256" key="1">
    <source>
        <dbReference type="ARBA" id="ARBA00023224"/>
    </source>
</evidence>
<keyword evidence="1 2" id="KW-0807">Transducer</keyword>
<dbReference type="PANTHER" id="PTHR32089:SF112">
    <property type="entry name" value="LYSOZYME-LIKE PROTEIN-RELATED"/>
    <property type="match status" value="1"/>
</dbReference>
<feature type="coiled-coil region" evidence="3">
    <location>
        <begin position="442"/>
        <end position="469"/>
    </location>
</feature>
<dbReference type="STRING" id="1121301.SAMN02745912_01805"/>
<evidence type="ECO:0000259" key="4">
    <source>
        <dbReference type="PROSITE" id="PS50111"/>
    </source>
</evidence>
<evidence type="ECO:0000256" key="3">
    <source>
        <dbReference type="SAM" id="Coils"/>
    </source>
</evidence>